<dbReference type="InterPro" id="IPR050746">
    <property type="entry name" value="DAACS"/>
</dbReference>
<keyword evidence="2 6" id="KW-0813">Transport</keyword>
<evidence type="ECO:0000313" key="7">
    <source>
        <dbReference type="WBParaSite" id="TASK_0000851601-mRNA-1"/>
    </source>
</evidence>
<comment type="subcellular location">
    <subcellularLocation>
        <location evidence="1 6">Membrane</location>
        <topology evidence="1 6">Multi-pass membrane protein</topology>
    </subcellularLocation>
</comment>
<dbReference type="GO" id="GO:0015813">
    <property type="term" value="P:L-glutamate transmembrane transport"/>
    <property type="evidence" value="ECO:0007669"/>
    <property type="project" value="TreeGrafter"/>
</dbReference>
<dbReference type="GO" id="GO:0015293">
    <property type="term" value="F:symporter activity"/>
    <property type="evidence" value="ECO:0007669"/>
    <property type="project" value="UniProtKB-UniRule"/>
</dbReference>
<evidence type="ECO:0000256" key="5">
    <source>
        <dbReference type="ARBA" id="ARBA00023136"/>
    </source>
</evidence>
<dbReference type="InterPro" id="IPR036458">
    <property type="entry name" value="Na:dicarbo_symporter_sf"/>
</dbReference>
<dbReference type="PANTHER" id="PTHR11958:SF20">
    <property type="entry name" value="NEUTRAL AMINO ACID TRANSPORTER A"/>
    <property type="match status" value="1"/>
</dbReference>
<accession>A0A0R3WCS0</accession>
<evidence type="ECO:0000256" key="3">
    <source>
        <dbReference type="ARBA" id="ARBA00022692"/>
    </source>
</evidence>
<dbReference type="GO" id="GO:0015180">
    <property type="term" value="F:L-alanine transmembrane transporter activity"/>
    <property type="evidence" value="ECO:0007669"/>
    <property type="project" value="TreeGrafter"/>
</dbReference>
<dbReference type="Pfam" id="PF00375">
    <property type="entry name" value="SDF"/>
    <property type="match status" value="1"/>
</dbReference>
<dbReference type="Gene3D" id="1.10.3860.10">
    <property type="entry name" value="Sodium:dicarboxylate symporter"/>
    <property type="match status" value="1"/>
</dbReference>
<organism evidence="7">
    <name type="scientific">Taenia asiatica</name>
    <name type="common">Asian tapeworm</name>
    <dbReference type="NCBI Taxonomy" id="60517"/>
    <lineage>
        <taxon>Eukaryota</taxon>
        <taxon>Metazoa</taxon>
        <taxon>Spiralia</taxon>
        <taxon>Lophotrochozoa</taxon>
        <taxon>Platyhelminthes</taxon>
        <taxon>Cestoda</taxon>
        <taxon>Eucestoda</taxon>
        <taxon>Cyclophyllidea</taxon>
        <taxon>Taeniidae</taxon>
        <taxon>Taenia</taxon>
    </lineage>
</organism>
<comment type="similarity">
    <text evidence="6">Belongs to the dicarboxylate/amino acid:cation symporter (DAACS) (TC 2.A.23) family.</text>
</comment>
<dbReference type="WBParaSite" id="TASK_0000851601-mRNA-1">
    <property type="protein sequence ID" value="TASK_0000851601-mRNA-1"/>
    <property type="gene ID" value="TASK_0000851601"/>
</dbReference>
<dbReference type="STRING" id="60517.A0A0R3WCS0"/>
<keyword evidence="5 6" id="KW-0472">Membrane</keyword>
<feature type="transmembrane region" description="Helical" evidence="6">
    <location>
        <begin position="20"/>
        <end position="38"/>
    </location>
</feature>
<dbReference type="GO" id="GO:0015183">
    <property type="term" value="F:L-aspartate transmembrane transporter activity"/>
    <property type="evidence" value="ECO:0007669"/>
    <property type="project" value="TreeGrafter"/>
</dbReference>
<dbReference type="InterPro" id="IPR001991">
    <property type="entry name" value="Na-dicarboxylate_symporter"/>
</dbReference>
<name>A0A0R3WCS0_TAEAS</name>
<feature type="transmembrane region" description="Helical" evidence="6">
    <location>
        <begin position="58"/>
        <end position="78"/>
    </location>
</feature>
<evidence type="ECO:0000256" key="1">
    <source>
        <dbReference type="ARBA" id="ARBA00004141"/>
    </source>
</evidence>
<evidence type="ECO:0000256" key="6">
    <source>
        <dbReference type="RuleBase" id="RU361216"/>
    </source>
</evidence>
<dbReference type="GO" id="GO:0005886">
    <property type="term" value="C:plasma membrane"/>
    <property type="evidence" value="ECO:0007669"/>
    <property type="project" value="TreeGrafter"/>
</dbReference>
<dbReference type="GO" id="GO:0015195">
    <property type="term" value="F:L-threonine transmembrane transporter activity"/>
    <property type="evidence" value="ECO:0007669"/>
    <property type="project" value="TreeGrafter"/>
</dbReference>
<keyword evidence="3 6" id="KW-0812">Transmembrane</keyword>
<dbReference type="GO" id="GO:0015194">
    <property type="term" value="F:L-serine transmembrane transporter activity"/>
    <property type="evidence" value="ECO:0007669"/>
    <property type="project" value="TreeGrafter"/>
</dbReference>
<proteinExistence type="inferred from homology"/>
<evidence type="ECO:0000256" key="4">
    <source>
        <dbReference type="ARBA" id="ARBA00022989"/>
    </source>
</evidence>
<dbReference type="AlphaFoldDB" id="A0A0R3WCS0"/>
<keyword evidence="4 6" id="KW-1133">Transmembrane helix</keyword>
<dbReference type="SUPFAM" id="SSF118215">
    <property type="entry name" value="Proton glutamate symport protein"/>
    <property type="match status" value="1"/>
</dbReference>
<protein>
    <recommendedName>
        <fullName evidence="6">Amino acid transporter</fullName>
    </recommendedName>
</protein>
<sequence>LGRPIDWRRKCFMLFDKNWFIITTVIGVITGFGVGLALQKTNATLLHFDLPGRLNIRILQLTILPLIVANIITVFASLNPRMNKKMSGATVAYISIHSLHLCRPFFTRPVQKNPLHLTLSILQSHRSKQL</sequence>
<evidence type="ECO:0000256" key="2">
    <source>
        <dbReference type="ARBA" id="ARBA00022448"/>
    </source>
</evidence>
<dbReference type="PANTHER" id="PTHR11958">
    <property type="entry name" value="SODIUM/DICARBOXYLATE SYMPORTER-RELATED"/>
    <property type="match status" value="1"/>
</dbReference>
<reference evidence="7" key="1">
    <citation type="submission" date="2017-02" db="UniProtKB">
        <authorList>
            <consortium name="WormBaseParasite"/>
        </authorList>
    </citation>
    <scope>IDENTIFICATION</scope>
</reference>
<comment type="caution">
    <text evidence="6">Lacks conserved residue(s) required for the propagation of feature annotation.</text>
</comment>
<keyword evidence="6" id="KW-0769">Symport</keyword>